<reference evidence="4" key="1">
    <citation type="submission" date="2016-06" db="UniProtKB">
        <authorList>
            <consortium name="WormBaseParasite"/>
        </authorList>
    </citation>
    <scope>IDENTIFICATION</scope>
</reference>
<proteinExistence type="predicted"/>
<keyword evidence="1" id="KW-0732">Signal</keyword>
<reference evidence="2 3" key="2">
    <citation type="submission" date="2018-11" db="EMBL/GenBank/DDBJ databases">
        <authorList>
            <consortium name="Pathogen Informatics"/>
        </authorList>
    </citation>
    <scope>NUCLEOTIDE SEQUENCE [LARGE SCALE GENOMIC DNA]</scope>
</reference>
<evidence type="ECO:0000256" key="1">
    <source>
        <dbReference type="SAM" id="SignalP"/>
    </source>
</evidence>
<dbReference type="WBParaSite" id="GPUH_0002464701-mRNA-1">
    <property type="protein sequence ID" value="GPUH_0002464701-mRNA-1"/>
    <property type="gene ID" value="GPUH_0002464701"/>
</dbReference>
<accession>A0A183EUH6</accession>
<name>A0A183EUH6_9BILA</name>
<feature type="chain" id="PRO_5043139357" evidence="1">
    <location>
        <begin position="17"/>
        <end position="97"/>
    </location>
</feature>
<organism evidence="4">
    <name type="scientific">Gongylonema pulchrum</name>
    <dbReference type="NCBI Taxonomy" id="637853"/>
    <lineage>
        <taxon>Eukaryota</taxon>
        <taxon>Metazoa</taxon>
        <taxon>Ecdysozoa</taxon>
        <taxon>Nematoda</taxon>
        <taxon>Chromadorea</taxon>
        <taxon>Rhabditida</taxon>
        <taxon>Spirurina</taxon>
        <taxon>Spiruromorpha</taxon>
        <taxon>Spiruroidea</taxon>
        <taxon>Gongylonematidae</taxon>
        <taxon>Gongylonema</taxon>
    </lineage>
</organism>
<dbReference type="AlphaFoldDB" id="A0A183EUH6"/>
<dbReference type="Proteomes" id="UP000271098">
    <property type="component" value="Unassembled WGS sequence"/>
</dbReference>
<gene>
    <name evidence="2" type="ORF">GPUH_LOCUS24617</name>
</gene>
<dbReference type="OrthoDB" id="6407164at2759"/>
<dbReference type="EMBL" id="UYRT01101800">
    <property type="protein sequence ID" value="VDN43086.1"/>
    <property type="molecule type" value="Genomic_DNA"/>
</dbReference>
<sequence length="97" mass="11339">MILVIWDLWICLKACSDEKICIFKFSFDRELKRLLMEEEASGSVGLSMYDRVKQRSSSKPGDAAKKTRALELLQERAQSRRINEQNVSFFFFKESPI</sequence>
<evidence type="ECO:0000313" key="4">
    <source>
        <dbReference type="WBParaSite" id="GPUH_0002464701-mRNA-1"/>
    </source>
</evidence>
<feature type="signal peptide" evidence="1">
    <location>
        <begin position="1"/>
        <end position="16"/>
    </location>
</feature>
<protein>
    <submittedName>
        <fullName evidence="2 4">Uncharacterized protein</fullName>
    </submittedName>
</protein>
<evidence type="ECO:0000313" key="2">
    <source>
        <dbReference type="EMBL" id="VDN43086.1"/>
    </source>
</evidence>
<evidence type="ECO:0000313" key="3">
    <source>
        <dbReference type="Proteomes" id="UP000271098"/>
    </source>
</evidence>
<keyword evidence="3" id="KW-1185">Reference proteome</keyword>